<dbReference type="Proteomes" id="UP001209540">
    <property type="component" value="Unassembled WGS sequence"/>
</dbReference>
<name>A0AAD5KY12_9FUNG</name>
<feature type="domain" description="Glycoside hydrolase family 5 C-terminal" evidence="6">
    <location>
        <begin position="661"/>
        <end position="752"/>
    </location>
</feature>
<keyword evidence="2 7" id="KW-0378">Hydrolase</keyword>
<feature type="compositionally biased region" description="Low complexity" evidence="4">
    <location>
        <begin position="622"/>
        <end position="639"/>
    </location>
</feature>
<evidence type="ECO:0000313" key="8">
    <source>
        <dbReference type="Proteomes" id="UP001209540"/>
    </source>
</evidence>
<gene>
    <name evidence="7" type="ORF">BDA99DRAFT_491638</name>
</gene>
<reference evidence="7" key="1">
    <citation type="journal article" date="2022" name="IScience">
        <title>Evolution of zygomycete secretomes and the origins of terrestrial fungal ecologies.</title>
        <authorList>
            <person name="Chang Y."/>
            <person name="Wang Y."/>
            <person name="Mondo S."/>
            <person name="Ahrendt S."/>
            <person name="Andreopoulos W."/>
            <person name="Barry K."/>
            <person name="Beard J."/>
            <person name="Benny G.L."/>
            <person name="Blankenship S."/>
            <person name="Bonito G."/>
            <person name="Cuomo C."/>
            <person name="Desiro A."/>
            <person name="Gervers K.A."/>
            <person name="Hundley H."/>
            <person name="Kuo A."/>
            <person name="LaButti K."/>
            <person name="Lang B.F."/>
            <person name="Lipzen A."/>
            <person name="O'Donnell K."/>
            <person name="Pangilinan J."/>
            <person name="Reynolds N."/>
            <person name="Sandor L."/>
            <person name="Smith M.E."/>
            <person name="Tsang A."/>
            <person name="Grigoriev I.V."/>
            <person name="Stajich J.E."/>
            <person name="Spatafora J.W."/>
        </authorList>
    </citation>
    <scope>NUCLEOTIDE SEQUENCE</scope>
    <source>
        <strain evidence="7">RSA 2281</strain>
    </source>
</reference>
<evidence type="ECO:0000256" key="4">
    <source>
        <dbReference type="SAM" id="MobiDB-lite"/>
    </source>
</evidence>
<keyword evidence="8" id="KW-1185">Reference proteome</keyword>
<dbReference type="InterPro" id="IPR052066">
    <property type="entry name" value="Glycosphingolipid_Hydrolases"/>
</dbReference>
<keyword evidence="3" id="KW-0326">Glycosidase</keyword>
<dbReference type="Pfam" id="PF00150">
    <property type="entry name" value="Cellulase"/>
    <property type="match status" value="1"/>
</dbReference>
<protein>
    <submittedName>
        <fullName evidence="7">Glycoside hydrolase superfamily</fullName>
    </submittedName>
</protein>
<dbReference type="InterPro" id="IPR041036">
    <property type="entry name" value="GH5_C"/>
</dbReference>
<feature type="domain" description="Glycoside hydrolase family 5" evidence="5">
    <location>
        <begin position="66"/>
        <end position="245"/>
    </location>
</feature>
<dbReference type="GO" id="GO:0050295">
    <property type="term" value="F:steryl-beta-glucosidase activity"/>
    <property type="evidence" value="ECO:0007669"/>
    <property type="project" value="TreeGrafter"/>
</dbReference>
<dbReference type="Pfam" id="PF18564">
    <property type="entry name" value="Glyco_hydro_5_C"/>
    <property type="match status" value="1"/>
</dbReference>
<comment type="similarity">
    <text evidence="1">Belongs to the glycosyl hydrolase 5 (cellulase A) family.</text>
</comment>
<dbReference type="Gene3D" id="3.20.20.80">
    <property type="entry name" value="Glycosidases"/>
    <property type="match status" value="1"/>
</dbReference>
<dbReference type="PANTHER" id="PTHR31308">
    <property type="match status" value="1"/>
</dbReference>
<dbReference type="InterPro" id="IPR017853">
    <property type="entry name" value="GH"/>
</dbReference>
<dbReference type="Gene3D" id="2.60.40.1180">
    <property type="entry name" value="Golgi alpha-mannosidase II"/>
    <property type="match status" value="1"/>
</dbReference>
<dbReference type="EMBL" id="JAIXMP010000001">
    <property type="protein sequence ID" value="KAI9278252.1"/>
    <property type="molecule type" value="Genomic_DNA"/>
</dbReference>
<evidence type="ECO:0000256" key="2">
    <source>
        <dbReference type="ARBA" id="ARBA00022801"/>
    </source>
</evidence>
<proteinExistence type="inferred from homology"/>
<dbReference type="GO" id="GO:0000272">
    <property type="term" value="P:polysaccharide catabolic process"/>
    <property type="evidence" value="ECO:0007669"/>
    <property type="project" value="InterPro"/>
</dbReference>
<sequence length="768" mass="87795">MKVNGPWFIEPKTNRKVIFRGVNLSGGTKLPVSVPSHERNGYWVDYDRKVSFVGRPFPIEEADIHLQRLVDHGFNLLRFMVTWEAIEHEGPGIHDEEYLDYVIELLLKCKEYGLKVYLNPHQDTWSRHCGGSGHPGWTHTLAGLNPENFPETNAAIVHNLHPDPEKFPKMIWNTNYQKLAAATLFTLFFAGKTFAPKCVVNGVHVQEYLQSHYIRAFTALARRVKLQGLQGDVVIGYDTMNEPGQGYIGWPNLTGRPAEDVDFKKGLTPTPFESMLLGTGIATKVDNWVFTWRGPIQKGRVLVDPQGVQAWLSVEDQRIADQSFGWQRDPAWKPGCIWANHGVWDPTTRAIMQPDYFIQPEQSSYAHYWLEFISIYATQLLEIHSEAILFIQPPIMERAPRMPQAMTQMALCPHWYDGLTLVKKKWCSYNVDYINLKRGKYGTGPLRFLRALRIGEKAIRQGFVDQIETLKLEGLDTLGNYPFIIGEIGIPYDMEPVKQKSVATMATELFSWLFVWLFGRFWKKNKNNHKSKRSASTTSGILTGKNKKDKYYPMISPEAPQNKAMDASINAAEQNLVSYTLWNYVPDNHPTWGDLWNGEDLSIWQGESTTAALIKEELMEQSDTSSETLLPETTTTTTTDLDKPNKHDANVNVRDIISLHRPHAHTIAGTPLSVTYISPTYKERANYVFQYKNSLQVEGPTEIYVPTVYFPIPDDTSSCEEATDIQVSGGRWKAQTHNEKYWTLLWWCDEDDEAEQELQLLGQTIQQQ</sequence>
<reference evidence="7" key="2">
    <citation type="submission" date="2023-02" db="EMBL/GenBank/DDBJ databases">
        <authorList>
            <consortium name="DOE Joint Genome Institute"/>
            <person name="Mondo S.J."/>
            <person name="Chang Y."/>
            <person name="Wang Y."/>
            <person name="Ahrendt S."/>
            <person name="Andreopoulos W."/>
            <person name="Barry K."/>
            <person name="Beard J."/>
            <person name="Benny G.L."/>
            <person name="Blankenship S."/>
            <person name="Bonito G."/>
            <person name="Cuomo C."/>
            <person name="Desiro A."/>
            <person name="Gervers K.A."/>
            <person name="Hundley H."/>
            <person name="Kuo A."/>
            <person name="LaButti K."/>
            <person name="Lang B.F."/>
            <person name="Lipzen A."/>
            <person name="O'Donnell K."/>
            <person name="Pangilinan J."/>
            <person name="Reynolds N."/>
            <person name="Sandor L."/>
            <person name="Smith M.W."/>
            <person name="Tsang A."/>
            <person name="Grigoriev I.V."/>
            <person name="Stajich J.E."/>
            <person name="Spatafora J.W."/>
        </authorList>
    </citation>
    <scope>NUCLEOTIDE SEQUENCE</scope>
    <source>
        <strain evidence="7">RSA 2281</strain>
    </source>
</reference>
<evidence type="ECO:0000259" key="6">
    <source>
        <dbReference type="Pfam" id="PF18564"/>
    </source>
</evidence>
<evidence type="ECO:0000256" key="1">
    <source>
        <dbReference type="ARBA" id="ARBA00005641"/>
    </source>
</evidence>
<dbReference type="GO" id="GO:1904462">
    <property type="term" value="P:ergosteryl 3-beta-D-glucoside catabolic process"/>
    <property type="evidence" value="ECO:0007669"/>
    <property type="project" value="TreeGrafter"/>
</dbReference>
<dbReference type="InterPro" id="IPR001547">
    <property type="entry name" value="Glyco_hydro_5"/>
</dbReference>
<dbReference type="AlphaFoldDB" id="A0AAD5KY12"/>
<comment type="caution">
    <text evidence="7">The sequence shown here is derived from an EMBL/GenBank/DDBJ whole genome shotgun (WGS) entry which is preliminary data.</text>
</comment>
<accession>A0AAD5KY12</accession>
<dbReference type="PANTHER" id="PTHR31308:SF5">
    <property type="entry name" value="ERGOSTERYL-BETA-GLUCOSIDASE"/>
    <property type="match status" value="1"/>
</dbReference>
<feature type="region of interest" description="Disordered" evidence="4">
    <location>
        <begin position="620"/>
        <end position="647"/>
    </location>
</feature>
<evidence type="ECO:0000313" key="7">
    <source>
        <dbReference type="EMBL" id="KAI9278252.1"/>
    </source>
</evidence>
<organism evidence="7 8">
    <name type="scientific">Phascolomyces articulosus</name>
    <dbReference type="NCBI Taxonomy" id="60185"/>
    <lineage>
        <taxon>Eukaryota</taxon>
        <taxon>Fungi</taxon>
        <taxon>Fungi incertae sedis</taxon>
        <taxon>Mucoromycota</taxon>
        <taxon>Mucoromycotina</taxon>
        <taxon>Mucoromycetes</taxon>
        <taxon>Mucorales</taxon>
        <taxon>Lichtheimiaceae</taxon>
        <taxon>Phascolomyces</taxon>
    </lineage>
</organism>
<dbReference type="InterPro" id="IPR013780">
    <property type="entry name" value="Glyco_hydro_b"/>
</dbReference>
<evidence type="ECO:0000256" key="3">
    <source>
        <dbReference type="ARBA" id="ARBA00023295"/>
    </source>
</evidence>
<dbReference type="SUPFAM" id="SSF51445">
    <property type="entry name" value="(Trans)glycosidases"/>
    <property type="match status" value="1"/>
</dbReference>
<evidence type="ECO:0000259" key="5">
    <source>
        <dbReference type="Pfam" id="PF00150"/>
    </source>
</evidence>